<evidence type="ECO:0000313" key="11">
    <source>
        <dbReference type="EMBL" id="MBS4197289.1"/>
    </source>
</evidence>
<dbReference type="EMBL" id="JAGYPG010000004">
    <property type="protein sequence ID" value="MBS4197289.1"/>
    <property type="molecule type" value="Genomic_DNA"/>
</dbReference>
<evidence type="ECO:0000256" key="3">
    <source>
        <dbReference type="ARBA" id="ARBA00022801"/>
    </source>
</evidence>
<name>A0A942TJ66_9BACI</name>
<feature type="binding site" evidence="8">
    <location>
        <position position="236"/>
    </location>
    <ligand>
        <name>substrate</name>
    </ligand>
</feature>
<dbReference type="GO" id="GO:0008360">
    <property type="term" value="P:regulation of cell shape"/>
    <property type="evidence" value="ECO:0007669"/>
    <property type="project" value="UniProtKB-KW"/>
</dbReference>
<keyword evidence="11" id="KW-0645">Protease</keyword>
<evidence type="ECO:0000256" key="1">
    <source>
        <dbReference type="ARBA" id="ARBA00007164"/>
    </source>
</evidence>
<evidence type="ECO:0000256" key="2">
    <source>
        <dbReference type="ARBA" id="ARBA00022729"/>
    </source>
</evidence>
<keyword evidence="3" id="KW-0378">Hydrolase</keyword>
<keyword evidence="6" id="KW-0961">Cell wall biogenesis/degradation</keyword>
<proteinExistence type="inferred from homology"/>
<organism evidence="11 12">
    <name type="scientific">Lederbergia citri</name>
    <dbReference type="NCBI Taxonomy" id="2833580"/>
    <lineage>
        <taxon>Bacteria</taxon>
        <taxon>Bacillati</taxon>
        <taxon>Bacillota</taxon>
        <taxon>Bacilli</taxon>
        <taxon>Bacillales</taxon>
        <taxon>Bacillaceae</taxon>
        <taxon>Lederbergia</taxon>
    </lineage>
</organism>
<feature type="active site" description="Proton acceptor" evidence="7">
    <location>
        <position position="67"/>
    </location>
</feature>
<dbReference type="SUPFAM" id="SSF56601">
    <property type="entry name" value="beta-lactamase/transpeptidase-like"/>
    <property type="match status" value="1"/>
</dbReference>
<evidence type="ECO:0000313" key="12">
    <source>
        <dbReference type="Proteomes" id="UP000681414"/>
    </source>
</evidence>
<gene>
    <name evidence="11" type="ORF">KHA97_19780</name>
</gene>
<feature type="active site" description="Acyl-ester intermediate" evidence="7">
    <location>
        <position position="64"/>
    </location>
</feature>
<keyword evidence="11" id="KW-0121">Carboxypeptidase</keyword>
<dbReference type="GO" id="GO:0071555">
    <property type="term" value="P:cell wall organization"/>
    <property type="evidence" value="ECO:0007669"/>
    <property type="project" value="UniProtKB-KW"/>
</dbReference>
<dbReference type="PRINTS" id="PR00725">
    <property type="entry name" value="DADACBPTASE1"/>
</dbReference>
<reference evidence="11 12" key="1">
    <citation type="submission" date="2021-05" db="EMBL/GenBank/DDBJ databases">
        <title>Novel Bacillus species.</title>
        <authorList>
            <person name="Liu G."/>
        </authorList>
    </citation>
    <scope>NUCLEOTIDE SEQUENCE [LARGE SCALE GENOMIC DNA]</scope>
    <source>
        <strain evidence="12">FJAT-49780</strain>
    </source>
</reference>
<accession>A0A942TJ66</accession>
<feature type="domain" description="Peptidase S11 D-alanyl-D-alanine carboxypeptidase A N-terminal" evidence="10">
    <location>
        <begin position="29"/>
        <end position="264"/>
    </location>
</feature>
<evidence type="ECO:0000256" key="5">
    <source>
        <dbReference type="ARBA" id="ARBA00022984"/>
    </source>
</evidence>
<evidence type="ECO:0000259" key="10">
    <source>
        <dbReference type="Pfam" id="PF00768"/>
    </source>
</evidence>
<comment type="caution">
    <text evidence="11">The sequence shown here is derived from an EMBL/GenBank/DDBJ whole genome shotgun (WGS) entry which is preliminary data.</text>
</comment>
<keyword evidence="2" id="KW-0732">Signal</keyword>
<protein>
    <submittedName>
        <fullName evidence="11">D-alanyl-D-alanine carboxypeptidase</fullName>
    </submittedName>
</protein>
<dbReference type="InterPro" id="IPR001967">
    <property type="entry name" value="Peptidase_S11_N"/>
</dbReference>
<keyword evidence="4" id="KW-0133">Cell shape</keyword>
<evidence type="ECO:0000256" key="7">
    <source>
        <dbReference type="PIRSR" id="PIRSR618044-1"/>
    </source>
</evidence>
<keyword evidence="5" id="KW-0573">Peptidoglycan synthesis</keyword>
<dbReference type="InterPro" id="IPR012338">
    <property type="entry name" value="Beta-lactam/transpept-like"/>
</dbReference>
<sequence>MKRSAILLIIILLAMFTYHKKDQIIMSFTHSPVHISGEAAVLLDENTGEIIFSKNQNEKLYPASTTKLLTALVVLDRSAPNDKVKIGKEVYLQMEGEARAGLFEGQVQTVEELLAAMLLQSGNDAARSIAIYTANQDKKMNELEAIQYFADLMNKKAKEIGAVHSHFVNPHGLHDENHFSTAYDIALIAKEAKHNKVISELVSRQFFSTKTHTYQNRNQLLNPNSHYFYKDATGLKTGFTDQAGYCLVSSAKRGNQKLIAVVLHSGKESMWSDSISLLNYGFNQDKENTLALP</sequence>
<keyword evidence="12" id="KW-1185">Reference proteome</keyword>
<dbReference type="GO" id="GO:0009252">
    <property type="term" value="P:peptidoglycan biosynthetic process"/>
    <property type="evidence" value="ECO:0007669"/>
    <property type="project" value="UniProtKB-KW"/>
</dbReference>
<dbReference type="GO" id="GO:0009002">
    <property type="term" value="F:serine-type D-Ala-D-Ala carboxypeptidase activity"/>
    <property type="evidence" value="ECO:0007669"/>
    <property type="project" value="InterPro"/>
</dbReference>
<dbReference type="AlphaFoldDB" id="A0A942TJ66"/>
<dbReference type="Proteomes" id="UP000681414">
    <property type="component" value="Unassembled WGS sequence"/>
</dbReference>
<dbReference type="GO" id="GO:0006508">
    <property type="term" value="P:proteolysis"/>
    <property type="evidence" value="ECO:0007669"/>
    <property type="project" value="InterPro"/>
</dbReference>
<evidence type="ECO:0000256" key="8">
    <source>
        <dbReference type="PIRSR" id="PIRSR618044-2"/>
    </source>
</evidence>
<feature type="active site" evidence="7">
    <location>
        <position position="121"/>
    </location>
</feature>
<evidence type="ECO:0000256" key="6">
    <source>
        <dbReference type="ARBA" id="ARBA00023316"/>
    </source>
</evidence>
<evidence type="ECO:0000256" key="9">
    <source>
        <dbReference type="RuleBase" id="RU004016"/>
    </source>
</evidence>
<dbReference type="Gene3D" id="3.40.710.10">
    <property type="entry name" value="DD-peptidase/beta-lactamase superfamily"/>
    <property type="match status" value="1"/>
</dbReference>
<comment type="similarity">
    <text evidence="1 9">Belongs to the peptidase S11 family.</text>
</comment>
<evidence type="ECO:0000256" key="4">
    <source>
        <dbReference type="ARBA" id="ARBA00022960"/>
    </source>
</evidence>
<dbReference type="Pfam" id="PF00768">
    <property type="entry name" value="Peptidase_S11"/>
    <property type="match status" value="1"/>
</dbReference>
<dbReference type="PANTHER" id="PTHR21581:SF6">
    <property type="entry name" value="TRAFFICKING PROTEIN PARTICLE COMPLEX SUBUNIT 12"/>
    <property type="match status" value="1"/>
</dbReference>
<dbReference type="InterPro" id="IPR018044">
    <property type="entry name" value="Peptidase_S11"/>
</dbReference>
<dbReference type="RefSeq" id="WP_213126528.1">
    <property type="nucleotide sequence ID" value="NZ_JAGYPG010000004.1"/>
</dbReference>
<dbReference type="PANTHER" id="PTHR21581">
    <property type="entry name" value="D-ALANYL-D-ALANINE CARBOXYPEPTIDASE"/>
    <property type="match status" value="1"/>
</dbReference>